<name>A0A5J5C7P2_9ASTE</name>
<dbReference type="OrthoDB" id="914206at2759"/>
<feature type="region of interest" description="Disordered" evidence="1">
    <location>
        <begin position="140"/>
        <end position="183"/>
    </location>
</feature>
<evidence type="ECO:0000313" key="3">
    <source>
        <dbReference type="Proteomes" id="UP000325577"/>
    </source>
</evidence>
<feature type="compositionally biased region" description="Gly residues" evidence="1">
    <location>
        <begin position="140"/>
        <end position="151"/>
    </location>
</feature>
<evidence type="ECO:0000256" key="1">
    <source>
        <dbReference type="SAM" id="MobiDB-lite"/>
    </source>
</evidence>
<accession>A0A5J5C7P2</accession>
<sequence>MAVLNQLILDGRSNGDTVIPVAKRHISRTVYMQVVPAGDKRAHLPSHPSINLDVDQNHSSHLIFVQHNGQIWSYGYSIAAQERRPHVQVLVSLIGIRQQRRQSNLLAAVRSEDVELVVVYSNVAVWVSRSESDLKIGGQEVGGRGVEGVDGGVLEDEARLCGPEDDPYQEDDEEDDDNEDEKDLLWLRV</sequence>
<evidence type="ECO:0000313" key="2">
    <source>
        <dbReference type="EMBL" id="KAA8549937.1"/>
    </source>
</evidence>
<feature type="compositionally biased region" description="Acidic residues" evidence="1">
    <location>
        <begin position="163"/>
        <end position="182"/>
    </location>
</feature>
<dbReference type="AlphaFoldDB" id="A0A5J5C7P2"/>
<protein>
    <submittedName>
        <fullName evidence="2">Uncharacterized protein</fullName>
    </submittedName>
</protein>
<organism evidence="2 3">
    <name type="scientific">Nyssa sinensis</name>
    <dbReference type="NCBI Taxonomy" id="561372"/>
    <lineage>
        <taxon>Eukaryota</taxon>
        <taxon>Viridiplantae</taxon>
        <taxon>Streptophyta</taxon>
        <taxon>Embryophyta</taxon>
        <taxon>Tracheophyta</taxon>
        <taxon>Spermatophyta</taxon>
        <taxon>Magnoliopsida</taxon>
        <taxon>eudicotyledons</taxon>
        <taxon>Gunneridae</taxon>
        <taxon>Pentapetalae</taxon>
        <taxon>asterids</taxon>
        <taxon>Cornales</taxon>
        <taxon>Nyssaceae</taxon>
        <taxon>Nyssa</taxon>
    </lineage>
</organism>
<keyword evidence="3" id="KW-1185">Reference proteome</keyword>
<proteinExistence type="predicted"/>
<reference evidence="2 3" key="1">
    <citation type="submission" date="2019-09" db="EMBL/GenBank/DDBJ databases">
        <title>A chromosome-level genome assembly of the Chinese tupelo Nyssa sinensis.</title>
        <authorList>
            <person name="Yang X."/>
            <person name="Kang M."/>
            <person name="Yang Y."/>
            <person name="Xiong H."/>
            <person name="Wang M."/>
            <person name="Zhang Z."/>
            <person name="Wang Z."/>
            <person name="Wu H."/>
            <person name="Ma T."/>
            <person name="Liu J."/>
            <person name="Xi Z."/>
        </authorList>
    </citation>
    <scope>NUCLEOTIDE SEQUENCE [LARGE SCALE GENOMIC DNA]</scope>
    <source>
        <strain evidence="2">J267</strain>
        <tissue evidence="2">Leaf</tissue>
    </source>
</reference>
<dbReference type="Proteomes" id="UP000325577">
    <property type="component" value="Linkage Group LG0"/>
</dbReference>
<gene>
    <name evidence="2" type="ORF">F0562_001621</name>
</gene>
<dbReference type="EMBL" id="CM018031">
    <property type="protein sequence ID" value="KAA8549937.1"/>
    <property type="molecule type" value="Genomic_DNA"/>
</dbReference>